<dbReference type="Proteomes" id="UP001595539">
    <property type="component" value="Unassembled WGS sequence"/>
</dbReference>
<reference evidence="4" key="1">
    <citation type="journal article" date="2019" name="Int. J. Syst. Evol. Microbiol.">
        <title>The Global Catalogue of Microorganisms (GCM) 10K type strain sequencing project: providing services to taxonomists for standard genome sequencing and annotation.</title>
        <authorList>
            <consortium name="The Broad Institute Genomics Platform"/>
            <consortium name="The Broad Institute Genome Sequencing Center for Infectious Disease"/>
            <person name="Wu L."/>
            <person name="Ma J."/>
        </authorList>
    </citation>
    <scope>NUCLEOTIDE SEQUENCE [LARGE SCALE GENOMIC DNA]</scope>
    <source>
        <strain evidence="4">KCTC 42473</strain>
    </source>
</reference>
<dbReference type="Gene3D" id="3.40.30.10">
    <property type="entry name" value="Glutaredoxin"/>
    <property type="match status" value="1"/>
</dbReference>
<evidence type="ECO:0000313" key="3">
    <source>
        <dbReference type="EMBL" id="MFC3631612.1"/>
    </source>
</evidence>
<feature type="domain" description="DSBA-like thioredoxin" evidence="2">
    <location>
        <begin position="25"/>
        <end position="164"/>
    </location>
</feature>
<accession>A0ABV7U916</accession>
<evidence type="ECO:0000313" key="4">
    <source>
        <dbReference type="Proteomes" id="UP001595539"/>
    </source>
</evidence>
<dbReference type="RefSeq" id="WP_158248027.1">
    <property type="nucleotide sequence ID" value="NZ_JBHRXY010000035.1"/>
</dbReference>
<proteinExistence type="predicted"/>
<dbReference type="InterPro" id="IPR017937">
    <property type="entry name" value="Thioredoxin_CS"/>
</dbReference>
<name>A0ABV7U916_9RHOB</name>
<dbReference type="InterPro" id="IPR036249">
    <property type="entry name" value="Thioredoxin-like_sf"/>
</dbReference>
<dbReference type="InterPro" id="IPR001853">
    <property type="entry name" value="DSBA-like_thioredoxin_dom"/>
</dbReference>
<dbReference type="SUPFAM" id="SSF52833">
    <property type="entry name" value="Thioredoxin-like"/>
    <property type="match status" value="1"/>
</dbReference>
<sequence>MQQVKAAPERYLFKAMDVGRSTTPVAYFFDYYCPYCRVLSAHLTELAAASEIVVTRQHWPIFGEASLVAARASLAAEMQGDTDKLHSRLLRTPGQVTPQFLRRIAEDVGLSWSWMEQDMQADAVTASLDRARALARLFSFVGTPSLVVGRTVAEGEISQSRLRDLARLERSGR</sequence>
<protein>
    <submittedName>
        <fullName evidence="3">DsbA family protein</fullName>
    </submittedName>
</protein>
<evidence type="ECO:0000259" key="2">
    <source>
        <dbReference type="Pfam" id="PF01323"/>
    </source>
</evidence>
<keyword evidence="1" id="KW-0676">Redox-active center</keyword>
<comment type="caution">
    <text evidence="3">The sequence shown here is derived from an EMBL/GenBank/DDBJ whole genome shotgun (WGS) entry which is preliminary data.</text>
</comment>
<keyword evidence="4" id="KW-1185">Reference proteome</keyword>
<gene>
    <name evidence="3" type="ORF">ACFOM8_19475</name>
</gene>
<dbReference type="Pfam" id="PF01323">
    <property type="entry name" value="DSBA"/>
    <property type="match status" value="1"/>
</dbReference>
<organism evidence="3 4">
    <name type="scientific">Paracoccus angustae</name>
    <dbReference type="NCBI Taxonomy" id="1671480"/>
    <lineage>
        <taxon>Bacteria</taxon>
        <taxon>Pseudomonadati</taxon>
        <taxon>Pseudomonadota</taxon>
        <taxon>Alphaproteobacteria</taxon>
        <taxon>Rhodobacterales</taxon>
        <taxon>Paracoccaceae</taxon>
        <taxon>Paracoccus</taxon>
    </lineage>
</organism>
<dbReference type="EMBL" id="JBHRXY010000035">
    <property type="protein sequence ID" value="MFC3631612.1"/>
    <property type="molecule type" value="Genomic_DNA"/>
</dbReference>
<evidence type="ECO:0000256" key="1">
    <source>
        <dbReference type="ARBA" id="ARBA00023284"/>
    </source>
</evidence>
<dbReference type="PROSITE" id="PS00194">
    <property type="entry name" value="THIOREDOXIN_1"/>
    <property type="match status" value="1"/>
</dbReference>